<dbReference type="PANTHER" id="PTHR33121">
    <property type="entry name" value="CYCLIC DI-GMP PHOSPHODIESTERASE PDEF"/>
    <property type="match status" value="1"/>
</dbReference>
<organism evidence="2 3">
    <name type="scientific">Ferroacidibacillus organovorans</name>
    <dbReference type="NCBI Taxonomy" id="1765683"/>
    <lineage>
        <taxon>Bacteria</taxon>
        <taxon>Bacillati</taxon>
        <taxon>Bacillota</taxon>
        <taxon>Bacilli</taxon>
        <taxon>Bacillales</taxon>
        <taxon>Alicyclobacillaceae</taxon>
        <taxon>Ferroacidibacillus</taxon>
    </lineage>
</organism>
<gene>
    <name evidence="2" type="ORF">B2M26_02545</name>
</gene>
<dbReference type="PROSITE" id="PS50883">
    <property type="entry name" value="EAL"/>
    <property type="match status" value="1"/>
</dbReference>
<dbReference type="GO" id="GO:0071111">
    <property type="term" value="F:cyclic-guanylate-specific phosphodiesterase activity"/>
    <property type="evidence" value="ECO:0007669"/>
    <property type="project" value="InterPro"/>
</dbReference>
<dbReference type="CDD" id="cd01948">
    <property type="entry name" value="EAL"/>
    <property type="match status" value="1"/>
</dbReference>
<dbReference type="AlphaFoldDB" id="A0A1V4EWD6"/>
<dbReference type="Proteomes" id="UP000190229">
    <property type="component" value="Unassembled WGS sequence"/>
</dbReference>
<dbReference type="Gene3D" id="3.20.20.450">
    <property type="entry name" value="EAL domain"/>
    <property type="match status" value="1"/>
</dbReference>
<feature type="domain" description="EAL" evidence="1">
    <location>
        <begin position="182"/>
        <end position="431"/>
    </location>
</feature>
<proteinExistence type="predicted"/>
<dbReference type="InterPro" id="IPR050706">
    <property type="entry name" value="Cyclic-di-GMP_PDE-like"/>
</dbReference>
<evidence type="ECO:0000259" key="1">
    <source>
        <dbReference type="PROSITE" id="PS50883"/>
    </source>
</evidence>
<dbReference type="PANTHER" id="PTHR33121:SF76">
    <property type="entry name" value="SIGNALING PROTEIN"/>
    <property type="match status" value="1"/>
</dbReference>
<dbReference type="SMART" id="SM00052">
    <property type="entry name" value="EAL"/>
    <property type="match status" value="1"/>
</dbReference>
<name>A0A1V4EWD6_9BACL</name>
<protein>
    <recommendedName>
        <fullName evidence="1">EAL domain-containing protein</fullName>
    </recommendedName>
</protein>
<dbReference type="RefSeq" id="WP_079289844.1">
    <property type="nucleotide sequence ID" value="NZ_MWPS01000005.1"/>
</dbReference>
<dbReference type="Pfam" id="PF00563">
    <property type="entry name" value="EAL"/>
    <property type="match status" value="1"/>
</dbReference>
<keyword evidence="3" id="KW-1185">Reference proteome</keyword>
<evidence type="ECO:0000313" key="2">
    <source>
        <dbReference type="EMBL" id="OPG17229.1"/>
    </source>
</evidence>
<accession>A0A1V4EWD6</accession>
<dbReference type="InterPro" id="IPR035919">
    <property type="entry name" value="EAL_sf"/>
</dbReference>
<evidence type="ECO:0000313" key="3">
    <source>
        <dbReference type="Proteomes" id="UP000190229"/>
    </source>
</evidence>
<dbReference type="SUPFAM" id="SSF141868">
    <property type="entry name" value="EAL domain-like"/>
    <property type="match status" value="1"/>
</dbReference>
<dbReference type="EMBL" id="MWPS01000005">
    <property type="protein sequence ID" value="OPG17229.1"/>
    <property type="molecule type" value="Genomic_DNA"/>
</dbReference>
<sequence>MPLLQTSVGISNLTRLGIRHALDRTHSNATTRPDAVGYLEISEFSTFELRHGRVRTDEFLKEWTKQLCNSFSNGDRDCRVTVYQALDDGMYVYLQDSAGDRQTLEQTFYSAILKIEQSLNTFLKQSELPECHLRYALAFHDDFVKTHTASTTSAPFEGFQEELFQWMIQAYRAAKRQSTPIHPLEHVELLQILEQGTIRIFEQPILNLRTLDPLGHECLMRGPSFSRLEAPLTLLSIAEKAGVMLHLERMIRQRAIHNAKVDDRMKLFINISPAIISDASFRAGETLRELKKTQLRPDQIVFEITEHHAIAEYSSFLHLVSHYRSQGFQIAIDDVGAGHSGLVTLMQVKPDYVKVDMELIRDIHLDPVRQEIAKAIRQISDRFGGIVIAEGIETREELNCLHECGIEYGQGFLLGRPFPREKEGEYNEQERFAIPM</sequence>
<reference evidence="2 3" key="1">
    <citation type="submission" date="2017-02" db="EMBL/GenBank/DDBJ databases">
        <title>Draft genome of Acidibacillus ferrooxidans Huett2.</title>
        <authorList>
            <person name="Schopf S."/>
        </authorList>
    </citation>
    <scope>NUCLEOTIDE SEQUENCE [LARGE SCALE GENOMIC DNA]</scope>
    <source>
        <strain evidence="2 3">Huett2</strain>
    </source>
</reference>
<comment type="caution">
    <text evidence="2">The sequence shown here is derived from an EMBL/GenBank/DDBJ whole genome shotgun (WGS) entry which is preliminary data.</text>
</comment>
<dbReference type="InterPro" id="IPR001633">
    <property type="entry name" value="EAL_dom"/>
</dbReference>